<dbReference type="Gene3D" id="1.10.12.10">
    <property type="entry name" value="Lyase 2-enoyl-coa Hydratase, Chain A, domain 2"/>
    <property type="match status" value="1"/>
</dbReference>
<name>A0A0R3MQY5_9BRAD</name>
<feature type="region of interest" description="Disordered" evidence="4">
    <location>
        <begin position="238"/>
        <end position="257"/>
    </location>
</feature>
<reference evidence="5 6" key="1">
    <citation type="submission" date="2014-03" db="EMBL/GenBank/DDBJ databases">
        <title>Bradyrhizobium valentinum sp. nov., isolated from effective nodules of Lupinus mariae-josephae, a lupine endemic of basic-lime soils in Eastern Spain.</title>
        <authorList>
            <person name="Duran D."/>
            <person name="Rey L."/>
            <person name="Navarro A."/>
            <person name="Busquets A."/>
            <person name="Imperial J."/>
            <person name="Ruiz-Argueso T."/>
        </authorList>
    </citation>
    <scope>NUCLEOTIDE SEQUENCE [LARGE SCALE GENOMIC DNA]</scope>
    <source>
        <strain evidence="5 6">Ro19</strain>
    </source>
</reference>
<evidence type="ECO:0000256" key="2">
    <source>
        <dbReference type="ARBA" id="ARBA00023239"/>
    </source>
</evidence>
<keyword evidence="2" id="KW-0456">Lyase</keyword>
<dbReference type="GO" id="GO:0006635">
    <property type="term" value="P:fatty acid beta-oxidation"/>
    <property type="evidence" value="ECO:0007669"/>
    <property type="project" value="TreeGrafter"/>
</dbReference>
<comment type="caution">
    <text evidence="5">The sequence shown here is derived from an EMBL/GenBank/DDBJ whole genome shotgun (WGS) entry which is preliminary data.</text>
</comment>
<evidence type="ECO:0000256" key="4">
    <source>
        <dbReference type="SAM" id="MobiDB-lite"/>
    </source>
</evidence>
<gene>
    <name evidence="5" type="ORF">CQ13_28550</name>
</gene>
<dbReference type="InterPro" id="IPR029045">
    <property type="entry name" value="ClpP/crotonase-like_dom_sf"/>
</dbReference>
<dbReference type="PANTHER" id="PTHR11941:SF54">
    <property type="entry name" value="ENOYL-COA HYDRATASE, MITOCHONDRIAL"/>
    <property type="match status" value="1"/>
</dbReference>
<dbReference type="AlphaFoldDB" id="A0A0R3MQY5"/>
<dbReference type="GO" id="GO:0016829">
    <property type="term" value="F:lyase activity"/>
    <property type="evidence" value="ECO:0007669"/>
    <property type="project" value="UniProtKB-KW"/>
</dbReference>
<dbReference type="Pfam" id="PF00378">
    <property type="entry name" value="ECH_1"/>
    <property type="match status" value="1"/>
</dbReference>
<accession>A0A0R3MQY5</accession>
<evidence type="ECO:0000313" key="5">
    <source>
        <dbReference type="EMBL" id="KRR22564.1"/>
    </source>
</evidence>
<dbReference type="InterPro" id="IPR014748">
    <property type="entry name" value="Enoyl-CoA_hydra_C"/>
</dbReference>
<dbReference type="CDD" id="cd06558">
    <property type="entry name" value="crotonase-like"/>
    <property type="match status" value="1"/>
</dbReference>
<sequence>MEEIDIKRRGAIAHIALNRPSVRNAVTQAMWRELAEIFSRFAADRELRGVVLTGNGEDFSVGADISEFGNIRNDRQQSAEYEVAVDACSGAIAGLGKPVVAAISGYCLGGGCHLALACDFRFADRTAIFGIPAAKLSIVYGVRSVQRLSALVGIVNAKRILYSGDRYSTEHAKSMALVDEIHDDARLAAAQLVERLAANAPLSIAGAKFMLNGLAMGTGALDLTATQQLIDVASDSEDFREGRRAFAEKRPPRFRGE</sequence>
<evidence type="ECO:0000256" key="1">
    <source>
        <dbReference type="ARBA" id="ARBA00005254"/>
    </source>
</evidence>
<keyword evidence="6" id="KW-1185">Reference proteome</keyword>
<dbReference type="PROSITE" id="PS00166">
    <property type="entry name" value="ENOYL_COA_HYDRATASE"/>
    <property type="match status" value="1"/>
</dbReference>
<evidence type="ECO:0000313" key="6">
    <source>
        <dbReference type="Proteomes" id="UP000052023"/>
    </source>
</evidence>
<dbReference type="EMBL" id="LLYA01000163">
    <property type="protein sequence ID" value="KRR22564.1"/>
    <property type="molecule type" value="Genomic_DNA"/>
</dbReference>
<dbReference type="InterPro" id="IPR018376">
    <property type="entry name" value="Enoyl-CoA_hyd/isom_CS"/>
</dbReference>
<dbReference type="RefSeq" id="WP_057845122.1">
    <property type="nucleotide sequence ID" value="NZ_LLYA01000163.1"/>
</dbReference>
<proteinExistence type="inferred from homology"/>
<protein>
    <submittedName>
        <fullName evidence="5">3-hydroxybutyryl-CoA dehydratase</fullName>
    </submittedName>
</protein>
<dbReference type="Proteomes" id="UP000052023">
    <property type="component" value="Unassembled WGS sequence"/>
</dbReference>
<dbReference type="InterPro" id="IPR001753">
    <property type="entry name" value="Enoyl-CoA_hydra/iso"/>
</dbReference>
<dbReference type="PANTHER" id="PTHR11941">
    <property type="entry name" value="ENOYL-COA HYDRATASE-RELATED"/>
    <property type="match status" value="1"/>
</dbReference>
<organism evidence="5 6">
    <name type="scientific">Bradyrhizobium retamae</name>
    <dbReference type="NCBI Taxonomy" id="1300035"/>
    <lineage>
        <taxon>Bacteria</taxon>
        <taxon>Pseudomonadati</taxon>
        <taxon>Pseudomonadota</taxon>
        <taxon>Alphaproteobacteria</taxon>
        <taxon>Hyphomicrobiales</taxon>
        <taxon>Nitrobacteraceae</taxon>
        <taxon>Bradyrhizobium</taxon>
    </lineage>
</organism>
<dbReference type="Gene3D" id="3.90.226.10">
    <property type="entry name" value="2-enoyl-CoA Hydratase, Chain A, domain 1"/>
    <property type="match status" value="1"/>
</dbReference>
<evidence type="ECO:0000256" key="3">
    <source>
        <dbReference type="RuleBase" id="RU003707"/>
    </source>
</evidence>
<dbReference type="OrthoDB" id="9810797at2"/>
<comment type="similarity">
    <text evidence="1 3">Belongs to the enoyl-CoA hydratase/isomerase family.</text>
</comment>
<dbReference type="SUPFAM" id="SSF52096">
    <property type="entry name" value="ClpP/crotonase"/>
    <property type="match status" value="1"/>
</dbReference>